<keyword evidence="6" id="KW-1185">Reference proteome</keyword>
<dbReference type="InterPro" id="IPR029273">
    <property type="entry name" value="Cdc42_effect-like"/>
</dbReference>
<dbReference type="GO" id="GO:0031267">
    <property type="term" value="F:small GTPase binding"/>
    <property type="evidence" value="ECO:0007669"/>
    <property type="project" value="TreeGrafter"/>
</dbReference>
<dbReference type="GO" id="GO:0030838">
    <property type="term" value="P:positive regulation of actin filament polymerization"/>
    <property type="evidence" value="ECO:0007669"/>
    <property type="project" value="TreeGrafter"/>
</dbReference>
<dbReference type="Pfam" id="PF14957">
    <property type="entry name" value="BORG_CEP"/>
    <property type="match status" value="1"/>
</dbReference>
<dbReference type="GO" id="GO:0005886">
    <property type="term" value="C:plasma membrane"/>
    <property type="evidence" value="ECO:0007669"/>
    <property type="project" value="TreeGrafter"/>
</dbReference>
<evidence type="ECO:0000256" key="2">
    <source>
        <dbReference type="ARBA" id="ARBA00010770"/>
    </source>
</evidence>
<name>A0A3N0Z491_ANAGA</name>
<evidence type="ECO:0000256" key="1">
    <source>
        <dbReference type="ARBA" id="ARBA00004184"/>
    </source>
</evidence>
<dbReference type="GO" id="GO:0031274">
    <property type="term" value="P:positive regulation of pseudopodium assembly"/>
    <property type="evidence" value="ECO:0007669"/>
    <property type="project" value="TreeGrafter"/>
</dbReference>
<dbReference type="OrthoDB" id="8898624at2759"/>
<evidence type="ECO:0000259" key="4">
    <source>
        <dbReference type="PROSITE" id="PS50108"/>
    </source>
</evidence>
<evidence type="ECO:0000313" key="6">
    <source>
        <dbReference type="Proteomes" id="UP000281406"/>
    </source>
</evidence>
<dbReference type="PANTHER" id="PTHR15344">
    <property type="entry name" value="CDC42 EFFECTOR PROTEIN BORG"/>
    <property type="match status" value="1"/>
</dbReference>
<dbReference type="GO" id="GO:0007266">
    <property type="term" value="P:Rho protein signal transduction"/>
    <property type="evidence" value="ECO:0007669"/>
    <property type="project" value="TreeGrafter"/>
</dbReference>
<dbReference type="SMART" id="SM00285">
    <property type="entry name" value="PBD"/>
    <property type="match status" value="1"/>
</dbReference>
<feature type="compositionally biased region" description="Polar residues" evidence="3">
    <location>
        <begin position="50"/>
        <end position="63"/>
    </location>
</feature>
<comment type="similarity">
    <text evidence="2">Belongs to the BORG/CEP family.</text>
</comment>
<organism evidence="5 6">
    <name type="scientific">Anabarilius grahami</name>
    <name type="common">Kanglang fish</name>
    <name type="synonym">Barilius grahami</name>
    <dbReference type="NCBI Taxonomy" id="495550"/>
    <lineage>
        <taxon>Eukaryota</taxon>
        <taxon>Metazoa</taxon>
        <taxon>Chordata</taxon>
        <taxon>Craniata</taxon>
        <taxon>Vertebrata</taxon>
        <taxon>Euteleostomi</taxon>
        <taxon>Actinopterygii</taxon>
        <taxon>Neopterygii</taxon>
        <taxon>Teleostei</taxon>
        <taxon>Ostariophysi</taxon>
        <taxon>Cypriniformes</taxon>
        <taxon>Xenocyprididae</taxon>
        <taxon>Xenocypridinae</taxon>
        <taxon>Xenocypridinae incertae sedis</taxon>
        <taxon>Anabarilius</taxon>
    </lineage>
</organism>
<dbReference type="EMBL" id="RJVU01014084">
    <property type="protein sequence ID" value="ROL53102.1"/>
    <property type="molecule type" value="Genomic_DNA"/>
</dbReference>
<reference evidence="5 6" key="1">
    <citation type="submission" date="2018-10" db="EMBL/GenBank/DDBJ databases">
        <title>Genome assembly for a Yunnan-Guizhou Plateau 3E fish, Anabarilius grahami (Regan), and its evolutionary and genetic applications.</title>
        <authorList>
            <person name="Jiang W."/>
        </authorList>
    </citation>
    <scope>NUCLEOTIDE SEQUENCE [LARGE SCALE GENOMIC DNA]</scope>
    <source>
        <strain evidence="5">AG-KIZ</strain>
        <tissue evidence="5">Muscle</tissue>
    </source>
</reference>
<feature type="compositionally biased region" description="Acidic residues" evidence="3">
    <location>
        <begin position="327"/>
        <end position="336"/>
    </location>
</feature>
<dbReference type="PANTHER" id="PTHR15344:SF19">
    <property type="entry name" value="CDC42 EFFECTOR PROTEIN (RHO GTPASE BINDING) 4"/>
    <property type="match status" value="1"/>
</dbReference>
<dbReference type="InterPro" id="IPR000095">
    <property type="entry name" value="CRIB_dom"/>
</dbReference>
<comment type="caution">
    <text evidence="5">The sequence shown here is derived from an EMBL/GenBank/DDBJ whole genome shotgun (WGS) entry which is preliminary data.</text>
</comment>
<accession>A0A3N0Z491</accession>
<dbReference type="GO" id="GO:0005856">
    <property type="term" value="C:cytoskeleton"/>
    <property type="evidence" value="ECO:0007669"/>
    <property type="project" value="TreeGrafter"/>
</dbReference>
<dbReference type="Pfam" id="PF00786">
    <property type="entry name" value="PBD"/>
    <property type="match status" value="1"/>
</dbReference>
<comment type="subcellular location">
    <subcellularLocation>
        <location evidence="1">Endomembrane system</location>
        <topology evidence="1">Peripheral membrane protein</topology>
    </subcellularLocation>
</comment>
<feature type="region of interest" description="Disordered" evidence="3">
    <location>
        <begin position="202"/>
        <end position="336"/>
    </location>
</feature>
<dbReference type="GO" id="GO:0005737">
    <property type="term" value="C:cytoplasm"/>
    <property type="evidence" value="ECO:0007669"/>
    <property type="project" value="UniProtKB-ARBA"/>
</dbReference>
<dbReference type="InterPro" id="IPR051296">
    <property type="entry name" value="Cdc42_Effector_BORG/CEP"/>
</dbReference>
<sequence>MPILKQLVSGSQTKRRSRMDLTTEMISAPLGDFRHTMHVGRSGEAFGDTSFLSTRSGEPSQEGHTYPRSPKPGLLSRTFRSSKRSQSVTRVDQRDNTFLPPSGSPTFVKNAMSLPFLNNEEEQDGDSRVLKSLTSSSSNGASANALDLELHEKHFGVLTDLRPSPSYYNGGGMKKAESVMSFHVDLGPSMLGEILGVMEKEDDDQGFEEGKSSEGHASPLPCNQGGVEMDEEMREVVEKEEEPEGLVAHDEGPMRAPSSVDLEIQSEGTSTPEPHHKHLHHLDSCSVSSSGSAAMEEKPTSEPYEEDIGVTDNTCNPDNEPAFSSFMEDEDDEIRV</sequence>
<feature type="region of interest" description="Disordered" evidence="3">
    <location>
        <begin position="44"/>
        <end position="105"/>
    </location>
</feature>
<dbReference type="AlphaFoldDB" id="A0A3N0Z491"/>
<dbReference type="PROSITE" id="PS50108">
    <property type="entry name" value="CRIB"/>
    <property type="match status" value="1"/>
</dbReference>
<feature type="region of interest" description="Disordered" evidence="3">
    <location>
        <begin position="121"/>
        <end position="140"/>
    </location>
</feature>
<dbReference type="GO" id="GO:0012505">
    <property type="term" value="C:endomembrane system"/>
    <property type="evidence" value="ECO:0007669"/>
    <property type="project" value="UniProtKB-SubCell"/>
</dbReference>
<feature type="compositionally biased region" description="Acidic residues" evidence="3">
    <location>
        <begin position="228"/>
        <end position="244"/>
    </location>
</feature>
<gene>
    <name evidence="5" type="ORF">DPX16_8044</name>
</gene>
<evidence type="ECO:0000313" key="5">
    <source>
        <dbReference type="EMBL" id="ROL53102.1"/>
    </source>
</evidence>
<dbReference type="Proteomes" id="UP000281406">
    <property type="component" value="Unassembled WGS sequence"/>
</dbReference>
<proteinExistence type="inferred from homology"/>
<evidence type="ECO:0000256" key="3">
    <source>
        <dbReference type="SAM" id="MobiDB-lite"/>
    </source>
</evidence>
<protein>
    <submittedName>
        <fullName evidence="5">Cdc42 effector protein 4</fullName>
    </submittedName>
</protein>
<feature type="domain" description="CRIB" evidence="4">
    <location>
        <begin position="26"/>
        <end position="40"/>
    </location>
</feature>
<dbReference type="GO" id="GO:0008360">
    <property type="term" value="P:regulation of cell shape"/>
    <property type="evidence" value="ECO:0007669"/>
    <property type="project" value="TreeGrafter"/>
</dbReference>